<gene>
    <name evidence="2" type="ORF">GN244_ATG09865</name>
</gene>
<organism evidence="2 3">
    <name type="scientific">Phytophthora infestans</name>
    <name type="common">Potato late blight agent</name>
    <name type="synonym">Botrytis infestans</name>
    <dbReference type="NCBI Taxonomy" id="4787"/>
    <lineage>
        <taxon>Eukaryota</taxon>
        <taxon>Sar</taxon>
        <taxon>Stramenopiles</taxon>
        <taxon>Oomycota</taxon>
        <taxon>Peronosporomycetes</taxon>
        <taxon>Peronosporales</taxon>
        <taxon>Peronosporaceae</taxon>
        <taxon>Phytophthora</taxon>
    </lineage>
</organism>
<dbReference type="Proteomes" id="UP000602510">
    <property type="component" value="Unassembled WGS sequence"/>
</dbReference>
<name>A0A833WJN3_PHYIN</name>
<sequence length="201" mass="22394">MIDYHSWMFVGGDPRSRRIARDLKISQNEDPEYPIRVDTGEMLSERQVMRRISDASGVLFKVCKWRKLRTYIMKDGEVNLPTMSSRFNSALRQAVADGWAAASVRIQQENEQKKSRQPDDSDGEVEVTARSSSSNTSSTRTQPPSTVAYGSAQRLPLEKNPKGQVLVKNVAPASNLDLIELDEVDNTSPSTSAVVGVSRTY</sequence>
<protein>
    <submittedName>
        <fullName evidence="2">Uncharacterized protein</fullName>
    </submittedName>
</protein>
<keyword evidence="3" id="KW-1185">Reference proteome</keyword>
<dbReference type="EMBL" id="WSZM01000219">
    <property type="protein sequence ID" value="KAF4038090.1"/>
    <property type="molecule type" value="Genomic_DNA"/>
</dbReference>
<comment type="caution">
    <text evidence="2">The sequence shown here is derived from an EMBL/GenBank/DDBJ whole genome shotgun (WGS) entry which is preliminary data.</text>
</comment>
<evidence type="ECO:0000313" key="2">
    <source>
        <dbReference type="EMBL" id="KAF4038090.1"/>
    </source>
</evidence>
<accession>A0A833WJN3</accession>
<dbReference type="AlphaFoldDB" id="A0A833WJN3"/>
<feature type="compositionally biased region" description="Low complexity" evidence="1">
    <location>
        <begin position="128"/>
        <end position="146"/>
    </location>
</feature>
<feature type="region of interest" description="Disordered" evidence="1">
    <location>
        <begin position="108"/>
        <end position="155"/>
    </location>
</feature>
<reference evidence="2" key="1">
    <citation type="submission" date="2020-04" db="EMBL/GenBank/DDBJ databases">
        <title>Hybrid Assembly of Korean Phytophthora infestans isolates.</title>
        <authorList>
            <person name="Prokchorchik M."/>
            <person name="Lee Y."/>
            <person name="Seo J."/>
            <person name="Cho J.-H."/>
            <person name="Park Y.-E."/>
            <person name="Jang D.-C."/>
            <person name="Im J.-S."/>
            <person name="Choi J.-G."/>
            <person name="Park H.-J."/>
            <person name="Lee G.-B."/>
            <person name="Lee Y.-G."/>
            <person name="Hong S.-Y."/>
            <person name="Cho K."/>
            <person name="Sohn K.H."/>
        </authorList>
    </citation>
    <scope>NUCLEOTIDE SEQUENCE</scope>
    <source>
        <strain evidence="2">KR_1_A1</strain>
    </source>
</reference>
<evidence type="ECO:0000313" key="3">
    <source>
        <dbReference type="Proteomes" id="UP000602510"/>
    </source>
</evidence>
<evidence type="ECO:0000256" key="1">
    <source>
        <dbReference type="SAM" id="MobiDB-lite"/>
    </source>
</evidence>
<feature type="compositionally biased region" description="Basic and acidic residues" evidence="1">
    <location>
        <begin position="108"/>
        <end position="119"/>
    </location>
</feature>
<proteinExistence type="predicted"/>